<dbReference type="OrthoDB" id="5599627at2759"/>
<keyword evidence="2" id="KW-0472">Membrane</keyword>
<feature type="region of interest" description="Disordered" evidence="1">
    <location>
        <begin position="97"/>
        <end position="127"/>
    </location>
</feature>
<evidence type="ECO:0000313" key="3">
    <source>
        <dbReference type="EMBL" id="ORZ38546.1"/>
    </source>
</evidence>
<protein>
    <submittedName>
        <fullName evidence="3">Uncharacterized protein</fullName>
    </submittedName>
</protein>
<keyword evidence="2" id="KW-0812">Transmembrane</keyword>
<sequence>MQDIFLSEEIRSKYFQTLVGCDLGGMPVRFMTSYWCAVLLSYSPGCMELSVPTAPLCAETCNDFTASLSKLVSDTSTCDPQAVKAAMSALSANISQSSSSANSPSFSTGIPIPTPTPTSTSLNNSTTDPQGFNIDPAWLCSSRLLSGSNLTSTTGCISGQSREPYCGWLDHDAACRNGCATEDCPAVPTPRQRSPGWRPEAVGSSVLDPMGWVGLVVYLGIAVGACGLSAGAVMAGMWVWKRGETRKRRQSEIGVGTEAGCRGTIRGT</sequence>
<evidence type="ECO:0000256" key="2">
    <source>
        <dbReference type="SAM" id="Phobius"/>
    </source>
</evidence>
<evidence type="ECO:0000256" key="1">
    <source>
        <dbReference type="SAM" id="MobiDB-lite"/>
    </source>
</evidence>
<organism evidence="3 4">
    <name type="scientific">Catenaria anguillulae PL171</name>
    <dbReference type="NCBI Taxonomy" id="765915"/>
    <lineage>
        <taxon>Eukaryota</taxon>
        <taxon>Fungi</taxon>
        <taxon>Fungi incertae sedis</taxon>
        <taxon>Blastocladiomycota</taxon>
        <taxon>Blastocladiomycetes</taxon>
        <taxon>Blastocladiales</taxon>
        <taxon>Catenariaceae</taxon>
        <taxon>Catenaria</taxon>
    </lineage>
</organism>
<dbReference type="AlphaFoldDB" id="A0A1Y2HVA9"/>
<evidence type="ECO:0000313" key="4">
    <source>
        <dbReference type="Proteomes" id="UP000193411"/>
    </source>
</evidence>
<gene>
    <name evidence="3" type="ORF">BCR44DRAFT_1295009</name>
</gene>
<dbReference type="Proteomes" id="UP000193411">
    <property type="component" value="Unassembled WGS sequence"/>
</dbReference>
<keyword evidence="4" id="KW-1185">Reference proteome</keyword>
<comment type="caution">
    <text evidence="3">The sequence shown here is derived from an EMBL/GenBank/DDBJ whole genome shotgun (WGS) entry which is preliminary data.</text>
</comment>
<feature type="transmembrane region" description="Helical" evidence="2">
    <location>
        <begin position="212"/>
        <end position="240"/>
    </location>
</feature>
<reference evidence="3 4" key="1">
    <citation type="submission" date="2016-07" db="EMBL/GenBank/DDBJ databases">
        <title>Pervasive Adenine N6-methylation of Active Genes in Fungi.</title>
        <authorList>
            <consortium name="DOE Joint Genome Institute"/>
            <person name="Mondo S.J."/>
            <person name="Dannebaum R.O."/>
            <person name="Kuo R.C."/>
            <person name="Labutti K."/>
            <person name="Haridas S."/>
            <person name="Kuo A."/>
            <person name="Salamov A."/>
            <person name="Ahrendt S.R."/>
            <person name="Lipzen A."/>
            <person name="Sullivan W."/>
            <person name="Andreopoulos W.B."/>
            <person name="Clum A."/>
            <person name="Lindquist E."/>
            <person name="Daum C."/>
            <person name="Ramamoorthy G.K."/>
            <person name="Gryganskyi A."/>
            <person name="Culley D."/>
            <person name="Magnuson J.K."/>
            <person name="James T.Y."/>
            <person name="O'Malley M.A."/>
            <person name="Stajich J.E."/>
            <person name="Spatafora J.W."/>
            <person name="Visel A."/>
            <person name="Grigoriev I.V."/>
        </authorList>
    </citation>
    <scope>NUCLEOTIDE SEQUENCE [LARGE SCALE GENOMIC DNA]</scope>
    <source>
        <strain evidence="3 4">PL171</strain>
    </source>
</reference>
<accession>A0A1Y2HVA9</accession>
<keyword evidence="2" id="KW-1133">Transmembrane helix</keyword>
<proteinExistence type="predicted"/>
<name>A0A1Y2HVA9_9FUNG</name>
<dbReference type="EMBL" id="MCFL01000008">
    <property type="protein sequence ID" value="ORZ38546.1"/>
    <property type="molecule type" value="Genomic_DNA"/>
</dbReference>